<accession>A0ABW3ZN40</accession>
<evidence type="ECO:0000313" key="3">
    <source>
        <dbReference type="Proteomes" id="UP001597135"/>
    </source>
</evidence>
<dbReference type="EMBL" id="JBHTMU010000051">
    <property type="protein sequence ID" value="MFD1344469.1"/>
    <property type="molecule type" value="Genomic_DNA"/>
</dbReference>
<feature type="coiled-coil region" evidence="1">
    <location>
        <begin position="14"/>
        <end position="48"/>
    </location>
</feature>
<keyword evidence="1" id="KW-0175">Coiled coil</keyword>
<evidence type="ECO:0000313" key="2">
    <source>
        <dbReference type="EMBL" id="MFD1344469.1"/>
    </source>
</evidence>
<dbReference type="Proteomes" id="UP001597135">
    <property type="component" value="Unassembled WGS sequence"/>
</dbReference>
<keyword evidence="3" id="KW-1185">Reference proteome</keyword>
<dbReference type="RefSeq" id="WP_386806049.1">
    <property type="nucleotide sequence ID" value="NZ_JBHTMU010000051.1"/>
</dbReference>
<gene>
    <name evidence="2" type="ORF">ACFQ4E_18710</name>
</gene>
<proteinExistence type="predicted"/>
<sequence length="53" mass="6065">MSDVEEIALLRARLARAQELLEAECRARQALELELVRARERITALEARMLGDD</sequence>
<comment type="caution">
    <text evidence="2">The sequence shown here is derived from an EMBL/GenBank/DDBJ whole genome shotgun (WGS) entry which is preliminary data.</text>
</comment>
<reference evidence="3" key="1">
    <citation type="journal article" date="2019" name="Int. J. Syst. Evol. Microbiol.">
        <title>The Global Catalogue of Microorganisms (GCM) 10K type strain sequencing project: providing services to taxonomists for standard genome sequencing and annotation.</title>
        <authorList>
            <consortium name="The Broad Institute Genomics Platform"/>
            <consortium name="The Broad Institute Genome Sequencing Center for Infectious Disease"/>
            <person name="Wu L."/>
            <person name="Ma J."/>
        </authorList>
    </citation>
    <scope>NUCLEOTIDE SEQUENCE [LARGE SCALE GENOMIC DNA]</scope>
    <source>
        <strain evidence="3">CCUG 62953</strain>
    </source>
</reference>
<organism evidence="2 3">
    <name type="scientific">Litorisediminicola beolgyonensis</name>
    <dbReference type="NCBI Taxonomy" id="1173614"/>
    <lineage>
        <taxon>Bacteria</taxon>
        <taxon>Pseudomonadati</taxon>
        <taxon>Pseudomonadota</taxon>
        <taxon>Alphaproteobacteria</taxon>
        <taxon>Rhodobacterales</taxon>
        <taxon>Paracoccaceae</taxon>
        <taxon>Litorisediminicola</taxon>
    </lineage>
</organism>
<name>A0ABW3ZN40_9RHOB</name>
<protein>
    <submittedName>
        <fullName evidence="2">Uncharacterized protein</fullName>
    </submittedName>
</protein>
<evidence type="ECO:0000256" key="1">
    <source>
        <dbReference type="SAM" id="Coils"/>
    </source>
</evidence>